<evidence type="ECO:0000313" key="7">
    <source>
        <dbReference type="EnsemblPlants" id="Kaladp0086s0011.1.v1.1"/>
    </source>
</evidence>
<evidence type="ECO:0000256" key="1">
    <source>
        <dbReference type="ARBA" id="ARBA00022723"/>
    </source>
</evidence>
<evidence type="ECO:0000256" key="3">
    <source>
        <dbReference type="ARBA" id="ARBA00022833"/>
    </source>
</evidence>
<organism evidence="7 8">
    <name type="scientific">Kalanchoe fedtschenkoi</name>
    <name type="common">Lavender scallops</name>
    <name type="synonym">South American air plant</name>
    <dbReference type="NCBI Taxonomy" id="63787"/>
    <lineage>
        <taxon>Eukaryota</taxon>
        <taxon>Viridiplantae</taxon>
        <taxon>Streptophyta</taxon>
        <taxon>Embryophyta</taxon>
        <taxon>Tracheophyta</taxon>
        <taxon>Spermatophyta</taxon>
        <taxon>Magnoliopsida</taxon>
        <taxon>eudicotyledons</taxon>
        <taxon>Gunneridae</taxon>
        <taxon>Pentapetalae</taxon>
        <taxon>Saxifragales</taxon>
        <taxon>Crassulaceae</taxon>
        <taxon>Kalanchoe</taxon>
    </lineage>
</organism>
<sequence length="319" mass="35627">MAVQAEYASTNLIPFNLSVQDAARPRRVGEFLNQMTSFSSRAQEDNNLSSRKRSRDSVREEGLNYFSLGQIVQQQPTRMVELSQLHNVDHQVNPPVSTGLKLSALDDPSKYQRNQELHFSHPASISSKEFFYDQFKKESELMDKLITAQREQLIRTLASKRLKHYESIVSLAENSYGNALKQKNAELQKAIRRNVELEQMAAQLSVSAQVWQSKAVAHESAATALQAELLKAAANGGGAGLMIQETGRKEETDDAESVHMDPDRAEPEARLCRGCRSEVASVVLLPCRHLCLCATCDVLSHACPCCRTLKQSSIQIYFS</sequence>
<dbReference type="Proteomes" id="UP000594263">
    <property type="component" value="Unplaced"/>
</dbReference>
<proteinExistence type="predicted"/>
<evidence type="ECO:0000313" key="8">
    <source>
        <dbReference type="Proteomes" id="UP000594263"/>
    </source>
</evidence>
<evidence type="ECO:0000256" key="5">
    <source>
        <dbReference type="SAM" id="Coils"/>
    </source>
</evidence>
<keyword evidence="3" id="KW-0862">Zinc</keyword>
<evidence type="ECO:0000256" key="4">
    <source>
        <dbReference type="PROSITE-ProRule" id="PRU00175"/>
    </source>
</evidence>
<evidence type="ECO:0000259" key="6">
    <source>
        <dbReference type="PROSITE" id="PS50089"/>
    </source>
</evidence>
<feature type="coiled-coil region" evidence="5">
    <location>
        <begin position="180"/>
        <end position="207"/>
    </location>
</feature>
<dbReference type="PIRSF" id="PIRSF036836">
    <property type="entry name" value="RNase_bind_SBP1"/>
    <property type="match status" value="1"/>
</dbReference>
<dbReference type="Pfam" id="PF13920">
    <property type="entry name" value="zf-C3HC4_3"/>
    <property type="match status" value="1"/>
</dbReference>
<reference evidence="7" key="1">
    <citation type="submission" date="2021-01" db="UniProtKB">
        <authorList>
            <consortium name="EnsemblPlants"/>
        </authorList>
    </citation>
    <scope>IDENTIFICATION</scope>
</reference>
<feature type="domain" description="RING-type" evidence="6">
    <location>
        <begin position="272"/>
        <end position="307"/>
    </location>
</feature>
<protein>
    <recommendedName>
        <fullName evidence="6">RING-type domain-containing protein</fullName>
    </recommendedName>
</protein>
<dbReference type="PROSITE" id="PS50089">
    <property type="entry name" value="ZF_RING_2"/>
    <property type="match status" value="1"/>
</dbReference>
<dbReference type="AlphaFoldDB" id="A0A7N0UUH8"/>
<dbReference type="Gramene" id="Kaladp0086s0011.1.v1.1">
    <property type="protein sequence ID" value="Kaladp0086s0011.1.v1.1"/>
    <property type="gene ID" value="Kaladp0086s0011.v1.1"/>
</dbReference>
<keyword evidence="5" id="KW-0175">Coiled coil</keyword>
<dbReference type="GO" id="GO:0004842">
    <property type="term" value="F:ubiquitin-protein transferase activity"/>
    <property type="evidence" value="ECO:0007669"/>
    <property type="project" value="TreeGrafter"/>
</dbReference>
<dbReference type="InterPro" id="IPR013083">
    <property type="entry name" value="Znf_RING/FYVE/PHD"/>
</dbReference>
<dbReference type="EnsemblPlants" id="Kaladp0086s0011.1.v1.1">
    <property type="protein sequence ID" value="Kaladp0086s0011.1.v1.1"/>
    <property type="gene ID" value="Kaladp0086s0011.v1.1"/>
</dbReference>
<dbReference type="InterPro" id="IPR001841">
    <property type="entry name" value="Znf_RING"/>
</dbReference>
<evidence type="ECO:0000256" key="2">
    <source>
        <dbReference type="ARBA" id="ARBA00022771"/>
    </source>
</evidence>
<dbReference type="FunFam" id="3.30.40.10:FF:000239">
    <property type="entry name" value="probable BOI-related E3 ubiquitin-protein ligase 2"/>
    <property type="match status" value="1"/>
</dbReference>
<dbReference type="Gene3D" id="3.30.40.10">
    <property type="entry name" value="Zinc/RING finger domain, C3HC4 (zinc finger)"/>
    <property type="match status" value="1"/>
</dbReference>
<keyword evidence="1" id="KW-0479">Metal-binding</keyword>
<keyword evidence="8" id="KW-1185">Reference proteome</keyword>
<dbReference type="GO" id="GO:0008270">
    <property type="term" value="F:zinc ion binding"/>
    <property type="evidence" value="ECO:0007669"/>
    <property type="project" value="UniProtKB-KW"/>
</dbReference>
<dbReference type="PANTHER" id="PTHR42647">
    <property type="entry name" value="SBP (S-RIBONUCLEASE BINDING PROTEIN) FAMILY PROTEIN"/>
    <property type="match status" value="1"/>
</dbReference>
<accession>A0A7N0UUH8</accession>
<keyword evidence="2 4" id="KW-0863">Zinc-finger</keyword>
<dbReference type="PANTHER" id="PTHR42647:SF5">
    <property type="entry name" value="SBP (S-RIBONUCLEASE BINDING PROTEIN) FAMILY PROTEIN"/>
    <property type="match status" value="1"/>
</dbReference>
<name>A0A7N0UUH8_KALFE</name>